<dbReference type="PIRSF" id="PIRSF016838">
    <property type="entry name" value="PafC"/>
    <property type="match status" value="1"/>
</dbReference>
<dbReference type="Pfam" id="PF25583">
    <property type="entry name" value="WCX"/>
    <property type="match status" value="1"/>
</dbReference>
<dbReference type="PROSITE" id="PS52050">
    <property type="entry name" value="WYL"/>
    <property type="match status" value="1"/>
</dbReference>
<dbReference type="InterPro" id="IPR051534">
    <property type="entry name" value="CBASS_pafABC_assoc_protein"/>
</dbReference>
<evidence type="ECO:0000313" key="4">
    <source>
        <dbReference type="EMBL" id="SCQ77737.1"/>
    </source>
</evidence>
<dbReference type="AlphaFoldDB" id="A0A0A8QIF1"/>
<dbReference type="OMA" id="LPMCGTS"/>
<dbReference type="PANTHER" id="PTHR34580:SF1">
    <property type="entry name" value="PROTEIN PAFC"/>
    <property type="match status" value="1"/>
</dbReference>
<dbReference type="InterPro" id="IPR026881">
    <property type="entry name" value="WYL_dom"/>
</dbReference>
<name>A0A0A8QIF1_9ACTN</name>
<dbReference type="PANTHER" id="PTHR34580">
    <property type="match status" value="1"/>
</dbReference>
<feature type="domain" description="WYL" evidence="1">
    <location>
        <begin position="146"/>
        <end position="211"/>
    </location>
</feature>
<accession>A0A0A8QIF1</accession>
<proteinExistence type="predicted"/>
<dbReference type="Pfam" id="PF19187">
    <property type="entry name" value="HTH_PafC"/>
    <property type="match status" value="1"/>
</dbReference>
<evidence type="ECO:0000259" key="1">
    <source>
        <dbReference type="Pfam" id="PF13280"/>
    </source>
</evidence>
<dbReference type="InterPro" id="IPR028349">
    <property type="entry name" value="PafC-like"/>
</dbReference>
<dbReference type="RefSeq" id="WP_013161238.1">
    <property type="nucleotide sequence ID" value="NZ_CCYN01000033.1"/>
</dbReference>
<evidence type="ECO:0000313" key="5">
    <source>
        <dbReference type="Proteomes" id="UP000250080"/>
    </source>
</evidence>
<dbReference type="Pfam" id="PF13280">
    <property type="entry name" value="WYL"/>
    <property type="match status" value="1"/>
</dbReference>
<dbReference type="InterPro" id="IPR057727">
    <property type="entry name" value="WCX_dom"/>
</dbReference>
<reference evidence="4 5" key="1">
    <citation type="submission" date="2016-09" db="EMBL/GenBank/DDBJ databases">
        <authorList>
            <person name="Laine KS P."/>
        </authorList>
    </citation>
    <scope>NUCLEOTIDE SEQUENCE [LARGE SCALE GENOMIC DNA]</scope>
    <source>
        <strain evidence="4">PFRJS-23</strain>
    </source>
</reference>
<feature type="domain" description="WCX" evidence="3">
    <location>
        <begin position="236"/>
        <end position="308"/>
    </location>
</feature>
<evidence type="ECO:0000259" key="2">
    <source>
        <dbReference type="Pfam" id="PF19187"/>
    </source>
</evidence>
<dbReference type="Proteomes" id="UP000250080">
    <property type="component" value="Chromosome I"/>
</dbReference>
<organism evidence="4 5">
    <name type="scientific">Propionibacterium freudenreichii</name>
    <dbReference type="NCBI Taxonomy" id="1744"/>
    <lineage>
        <taxon>Bacteria</taxon>
        <taxon>Bacillati</taxon>
        <taxon>Actinomycetota</taxon>
        <taxon>Actinomycetes</taxon>
        <taxon>Propionibacteriales</taxon>
        <taxon>Propionibacteriaceae</taxon>
        <taxon>Propionibacterium</taxon>
    </lineage>
</organism>
<dbReference type="OrthoDB" id="5174471at2"/>
<feature type="domain" description="PafC HTH" evidence="2">
    <location>
        <begin position="5"/>
        <end position="123"/>
    </location>
</feature>
<evidence type="ECO:0000259" key="3">
    <source>
        <dbReference type="Pfam" id="PF25583"/>
    </source>
</evidence>
<dbReference type="EMBL" id="LT618793">
    <property type="protein sequence ID" value="SCQ77737.1"/>
    <property type="molecule type" value="Genomic_DNA"/>
</dbReference>
<protein>
    <submittedName>
        <fullName evidence="4">Protein pafC</fullName>
    </submittedName>
</protein>
<sequence>MTGLDQVRRMLAEVPYLQAHPGVSVTEVARAFGIKKRQVLADLDVLWMCGLPGGLPGDLIEIDMEAVQGEGIIRLTNAEVLSRPMRFTADEATSLIVALRAVEGLTSGATASAARRAAEKLTAIVPSSQAGRVGISLASGAPDMREQIATAVEGRSQLRLEYDNASRNETTHPVVDPVAIQVRDGVAYLCGWSLERDAWRSFRLDRIVTARPTGQKSSAHRTPPPVDDWFTQGSGQVTLDLAPQARWVVEYYPTDSVTELPGGALRATFPVGDPSWVSTMVLRLGEGVLHVDPPQAARGAAERAASALELNEQLGQVDA</sequence>
<dbReference type="InterPro" id="IPR043839">
    <property type="entry name" value="PafC_HTH"/>
</dbReference>
<gene>
    <name evidence="4" type="ORF">PFR_JS23_899</name>
</gene>